<comment type="caution">
    <text evidence="1">The sequence shown here is derived from an EMBL/GenBank/DDBJ whole genome shotgun (WGS) entry which is preliminary data.</text>
</comment>
<dbReference type="EMBL" id="JACIIJ010000005">
    <property type="protein sequence ID" value="MBB6221911.1"/>
    <property type="molecule type" value="Genomic_DNA"/>
</dbReference>
<dbReference type="AlphaFoldDB" id="A0A7W9ZSD0"/>
<evidence type="ECO:0000313" key="1">
    <source>
        <dbReference type="EMBL" id="MBB6221911.1"/>
    </source>
</evidence>
<accession>A0A7W9ZSD0</accession>
<organism evidence="1 2">
    <name type="scientific">Rhizobium leguminosarum</name>
    <dbReference type="NCBI Taxonomy" id="384"/>
    <lineage>
        <taxon>Bacteria</taxon>
        <taxon>Pseudomonadati</taxon>
        <taxon>Pseudomonadota</taxon>
        <taxon>Alphaproteobacteria</taxon>
        <taxon>Hyphomicrobiales</taxon>
        <taxon>Rhizobiaceae</taxon>
        <taxon>Rhizobium/Agrobacterium group</taxon>
        <taxon>Rhizobium</taxon>
    </lineage>
</organism>
<dbReference type="Proteomes" id="UP000517187">
    <property type="component" value="Unassembled WGS sequence"/>
</dbReference>
<name>A0A7W9ZSD0_RHILE</name>
<proteinExistence type="predicted"/>
<reference evidence="1 2" key="1">
    <citation type="submission" date="2020-08" db="EMBL/GenBank/DDBJ databases">
        <title>Genomic Encyclopedia of Type Strains, Phase IV (KMG-V): Genome sequencing to study the core and pangenomes of soil and plant-associated prokaryotes.</title>
        <authorList>
            <person name="Whitman W."/>
        </authorList>
    </citation>
    <scope>NUCLEOTIDE SEQUENCE [LARGE SCALE GENOMIC DNA]</scope>
    <source>
        <strain evidence="1 2">SEMIA 4011</strain>
    </source>
</reference>
<protein>
    <submittedName>
        <fullName evidence="1">Uncharacterized protein</fullName>
    </submittedName>
</protein>
<evidence type="ECO:0000313" key="2">
    <source>
        <dbReference type="Proteomes" id="UP000517187"/>
    </source>
</evidence>
<sequence>MREVCDPSIFRLVQRRRHRRIADIFEMRDISAFRHRNNDLVRLARDEIIPFQGLSYPAGLDPDDRIILRIEGRFPAKNHICDGERLQEARSAGERLVDDKLQKISAALRRVKFFTCENSLGLPADFLSRRPKTAE</sequence>
<gene>
    <name evidence="1" type="ORF">GGE66_002884</name>
</gene>